<dbReference type="SUPFAM" id="SSF53448">
    <property type="entry name" value="Nucleotide-diphospho-sugar transferases"/>
    <property type="match status" value="1"/>
</dbReference>
<evidence type="ECO:0000313" key="2">
    <source>
        <dbReference type="Proteomes" id="UP000310121"/>
    </source>
</evidence>
<accession>A0A4S9TSX2</accession>
<gene>
    <name evidence="1" type="ORF">D6C90_08994</name>
</gene>
<name>A0A4S9TSX2_AURPU</name>
<reference evidence="1 2" key="1">
    <citation type="submission" date="2018-10" db="EMBL/GenBank/DDBJ databases">
        <title>Fifty Aureobasidium pullulans genomes reveal a recombining polyextremotolerant generalist.</title>
        <authorList>
            <person name="Gostincar C."/>
            <person name="Turk M."/>
            <person name="Zajc J."/>
            <person name="Gunde-Cimerman N."/>
        </authorList>
    </citation>
    <scope>NUCLEOTIDE SEQUENCE [LARGE SCALE GENOMIC DNA]</scope>
    <source>
        <strain evidence="1 2">EXF-3844</strain>
    </source>
</reference>
<evidence type="ECO:0000313" key="1">
    <source>
        <dbReference type="EMBL" id="THZ27445.1"/>
    </source>
</evidence>
<dbReference type="InterPro" id="IPR050587">
    <property type="entry name" value="GNT1/Glycosyltrans_8"/>
</dbReference>
<dbReference type="AlphaFoldDB" id="A0A4S9TSX2"/>
<organism evidence="1 2">
    <name type="scientific">Aureobasidium pullulans</name>
    <name type="common">Black yeast</name>
    <name type="synonym">Pullularia pullulans</name>
    <dbReference type="NCBI Taxonomy" id="5580"/>
    <lineage>
        <taxon>Eukaryota</taxon>
        <taxon>Fungi</taxon>
        <taxon>Dikarya</taxon>
        <taxon>Ascomycota</taxon>
        <taxon>Pezizomycotina</taxon>
        <taxon>Dothideomycetes</taxon>
        <taxon>Dothideomycetidae</taxon>
        <taxon>Dothideales</taxon>
        <taxon>Saccotheciaceae</taxon>
        <taxon>Aureobasidium</taxon>
    </lineage>
</organism>
<proteinExistence type="predicted"/>
<dbReference type="GO" id="GO:0016740">
    <property type="term" value="F:transferase activity"/>
    <property type="evidence" value="ECO:0007669"/>
    <property type="project" value="UniProtKB-KW"/>
</dbReference>
<keyword evidence="1" id="KW-0808">Transferase</keyword>
<sequence>MSLMRAGARDRDTNSKALALSIGIDPHQNTAMAAATSTSERVVDSAKVWTTLITNTNYLSGLLTLDYSLKAAGSKYPLVALYTDTFPPEGHAALKARGIPSKRIPYLLPTMSKDYSNDPRFYDCWSKLTPFGLVEYERVVQLDSDMLILKNMDELMDIPLDSAELAGRGDRVFAASHACVCNPLKKPHYPKDWVPANCAFTTQHDNPDEAQKTGASPLAGLAMPNGGLQVVVPSTEVYNLIQEGLQSSVTASYEFADQSMLSDLFPGRWVALPYIYNALKTLRWSGVHDAIWRDDEVKNAHILLSPKPWDEVGADKGKNDETHKWWWNYNDRRQAEEKSRNIDDGF</sequence>
<dbReference type="Gene3D" id="3.90.550.10">
    <property type="entry name" value="Spore Coat Polysaccharide Biosynthesis Protein SpsA, Chain A"/>
    <property type="match status" value="1"/>
</dbReference>
<protein>
    <submittedName>
        <fullName evidence="1">Glycosyl transferase</fullName>
    </submittedName>
</protein>
<dbReference type="InterPro" id="IPR029044">
    <property type="entry name" value="Nucleotide-diphossugar_trans"/>
</dbReference>
<dbReference type="EMBL" id="QZBN01001350">
    <property type="protein sequence ID" value="THZ27445.1"/>
    <property type="molecule type" value="Genomic_DNA"/>
</dbReference>
<comment type="caution">
    <text evidence="1">The sequence shown here is derived from an EMBL/GenBank/DDBJ whole genome shotgun (WGS) entry which is preliminary data.</text>
</comment>
<dbReference type="Proteomes" id="UP000310121">
    <property type="component" value="Unassembled WGS sequence"/>
</dbReference>
<dbReference type="FunFam" id="3.90.550.10:FF:000171">
    <property type="entry name" value="Glycosyl transferase family protein"/>
    <property type="match status" value="1"/>
</dbReference>
<dbReference type="PANTHER" id="PTHR11183">
    <property type="entry name" value="GLYCOGENIN SUBFAMILY MEMBER"/>
    <property type="match status" value="1"/>
</dbReference>
<dbReference type="CDD" id="cd02537">
    <property type="entry name" value="GT8_Glycogenin"/>
    <property type="match status" value="1"/>
</dbReference>